<dbReference type="STRING" id="1330534.L323_10100"/>
<accession>U4R1H9</accession>
<comment type="caution">
    <text evidence="2">The sequence shown here is derived from an EMBL/GenBank/DDBJ whole genome shotgun (WGS) entry which is preliminary data.</text>
</comment>
<proteinExistence type="predicted"/>
<reference evidence="2 3" key="1">
    <citation type="journal article" date="2013" name="Genome Announc.">
        <title>Draft Genome Sequence of the Cellulolytic Bacterium Clostridium papyrosolvens C7 (ATCC 700395).</title>
        <authorList>
            <person name="Zepeda V."/>
            <person name="Dassa B."/>
            <person name="Borovok I."/>
            <person name="Lamed R."/>
            <person name="Bayer E.A."/>
            <person name="Cate J.H."/>
        </authorList>
    </citation>
    <scope>NUCLEOTIDE SEQUENCE [LARGE SCALE GENOMIC DNA]</scope>
    <source>
        <strain evidence="2 3">C7</strain>
    </source>
</reference>
<evidence type="ECO:0000313" key="3">
    <source>
        <dbReference type="Proteomes" id="UP000016860"/>
    </source>
</evidence>
<sequence>MEPIFKLTNPNQGIPVKASGSTAVGTPMAGEPDNSNPTGVPDNLQNGTSPDSSLVSGNTEKPEPRGTPRPSETIIKSDAPKKSSKEVGLKIDFSDNGLVQGFIMSEILARPKAMKRRGNTLWNSRF</sequence>
<dbReference type="EMBL" id="ATAY01000031">
    <property type="protein sequence ID" value="EPR12068.1"/>
    <property type="molecule type" value="Genomic_DNA"/>
</dbReference>
<feature type="compositionally biased region" description="Polar residues" evidence="1">
    <location>
        <begin position="33"/>
        <end position="59"/>
    </location>
</feature>
<dbReference type="PATRIC" id="fig|1330534.3.peg.2020"/>
<dbReference type="Proteomes" id="UP000016860">
    <property type="component" value="Unassembled WGS sequence"/>
</dbReference>
<dbReference type="RefSeq" id="WP_020815551.1">
    <property type="nucleotide sequence ID" value="NZ_ATAY01000031.1"/>
</dbReference>
<feature type="region of interest" description="Disordered" evidence="1">
    <location>
        <begin position="1"/>
        <end position="85"/>
    </location>
</feature>
<protein>
    <submittedName>
        <fullName evidence="2">Uncharacterized protein</fullName>
    </submittedName>
</protein>
<dbReference type="AlphaFoldDB" id="U4R1H9"/>
<name>U4R1H9_9FIRM</name>
<gene>
    <name evidence="2" type="ORF">L323_10100</name>
</gene>
<evidence type="ECO:0000313" key="2">
    <source>
        <dbReference type="EMBL" id="EPR12068.1"/>
    </source>
</evidence>
<evidence type="ECO:0000256" key="1">
    <source>
        <dbReference type="SAM" id="MobiDB-lite"/>
    </source>
</evidence>
<dbReference type="OrthoDB" id="1958145at2"/>
<organism evidence="2 3">
    <name type="scientific">Ruminiclostridium papyrosolvens C7</name>
    <dbReference type="NCBI Taxonomy" id="1330534"/>
    <lineage>
        <taxon>Bacteria</taxon>
        <taxon>Bacillati</taxon>
        <taxon>Bacillota</taxon>
        <taxon>Clostridia</taxon>
        <taxon>Eubacteriales</taxon>
        <taxon>Oscillospiraceae</taxon>
        <taxon>Ruminiclostridium</taxon>
    </lineage>
</organism>